<evidence type="ECO:0000256" key="3">
    <source>
        <dbReference type="ARBA" id="ARBA00023027"/>
    </source>
</evidence>
<name>A0ABX1GBY1_9GAMM</name>
<dbReference type="SUPFAM" id="SSF53720">
    <property type="entry name" value="ALDH-like"/>
    <property type="match status" value="1"/>
</dbReference>
<evidence type="ECO:0000313" key="7">
    <source>
        <dbReference type="Proteomes" id="UP000765845"/>
    </source>
</evidence>
<gene>
    <name evidence="6" type="ORF">HCU74_01045</name>
</gene>
<proteinExistence type="inferred from homology"/>
<dbReference type="PIRSF" id="PIRSF036492">
    <property type="entry name" value="ALDH"/>
    <property type="match status" value="1"/>
</dbReference>
<dbReference type="InterPro" id="IPR016163">
    <property type="entry name" value="Ald_DH_C"/>
</dbReference>
<dbReference type="InterPro" id="IPR012394">
    <property type="entry name" value="Aldehyde_DH_NAD(P)"/>
</dbReference>
<accession>A0ABX1GBY1</accession>
<dbReference type="PANTHER" id="PTHR43570:SF20">
    <property type="entry name" value="ALDEHYDE DEHYDROGENASE ALDX-RELATED"/>
    <property type="match status" value="1"/>
</dbReference>
<evidence type="ECO:0000256" key="1">
    <source>
        <dbReference type="ARBA" id="ARBA00009986"/>
    </source>
</evidence>
<dbReference type="InterPro" id="IPR016162">
    <property type="entry name" value="Ald_DH_N"/>
</dbReference>
<keyword evidence="7" id="KW-1185">Reference proteome</keyword>
<keyword evidence="3" id="KW-0520">NAD</keyword>
<evidence type="ECO:0000259" key="5">
    <source>
        <dbReference type="Pfam" id="PF00171"/>
    </source>
</evidence>
<evidence type="ECO:0000313" key="6">
    <source>
        <dbReference type="EMBL" id="NKI15993.1"/>
    </source>
</evidence>
<sequence length="463" mass="51231">MLKQRLTTIRNAAIQEGYTSYEVRIGRLKKLDAILVDHQSALIEAADKDFNGRPAIQTRMEIFGALESIRYTTKNLKRWMKPDKRDVPFINRLTGASAEILHQPLGVVGVVAPWNFPYVLSLGALAGVFAGGNRAMLKPSELCPNVSALLAELIGEKFDKTELDVVLGGPEVGQEFCSLAFDHLLFTGAPSIASHVMRAAAENLVPMTLELGGKCPVVVSDSGDLDLAVDRIMWGKVQNAGQICLAPDYVFVPQRYVEEFLSRAREKIAAWHNKPEHDAHFCSIINDRHLQRLQGYIDEAQEKGARVESLKTSSMSLPGRQIAPHIFVEPADDLGVMRDEVFGPLLSLKGYTDIQQVIDYINLRERPLALYYFGSNSSELDRLKKYTVSGGMSVNDIATHASCETLPLGGVGHSGMGAYHGYHGFLEFTHPKAILKQKKISMAKLFNPPYTKRQSKILDKLIG</sequence>
<dbReference type="InterPro" id="IPR015590">
    <property type="entry name" value="Aldehyde_DH_dom"/>
</dbReference>
<dbReference type="Pfam" id="PF00171">
    <property type="entry name" value="Aldedh"/>
    <property type="match status" value="1"/>
</dbReference>
<dbReference type="EMBL" id="JAAWWK010000001">
    <property type="protein sequence ID" value="NKI15993.1"/>
    <property type="molecule type" value="Genomic_DNA"/>
</dbReference>
<reference evidence="6 7" key="1">
    <citation type="submission" date="2020-04" db="EMBL/GenBank/DDBJ databases">
        <authorList>
            <person name="Yoon J."/>
        </authorList>
    </citation>
    <scope>NUCLEOTIDE SEQUENCE [LARGE SCALE GENOMIC DNA]</scope>
    <source>
        <strain evidence="6 7">KMU-166</strain>
    </source>
</reference>
<dbReference type="InterPro" id="IPR016161">
    <property type="entry name" value="Ald_DH/histidinol_DH"/>
</dbReference>
<keyword evidence="2 4" id="KW-0560">Oxidoreductase</keyword>
<comment type="caution">
    <text evidence="6">The sequence shown here is derived from an EMBL/GenBank/DDBJ whole genome shotgun (WGS) entry which is preliminary data.</text>
</comment>
<dbReference type="PROSITE" id="PS00070">
    <property type="entry name" value="ALDEHYDE_DEHYDR_CYS"/>
    <property type="match status" value="1"/>
</dbReference>
<evidence type="ECO:0000256" key="2">
    <source>
        <dbReference type="ARBA" id="ARBA00023002"/>
    </source>
</evidence>
<dbReference type="Proteomes" id="UP000765845">
    <property type="component" value="Unassembled WGS sequence"/>
</dbReference>
<organism evidence="6 7">
    <name type="scientific">Spongiibacter thalassae</name>
    <dbReference type="NCBI Taxonomy" id="2721624"/>
    <lineage>
        <taxon>Bacteria</taxon>
        <taxon>Pseudomonadati</taxon>
        <taxon>Pseudomonadota</taxon>
        <taxon>Gammaproteobacteria</taxon>
        <taxon>Cellvibrionales</taxon>
        <taxon>Spongiibacteraceae</taxon>
        <taxon>Spongiibacter</taxon>
    </lineage>
</organism>
<dbReference type="InterPro" id="IPR016160">
    <property type="entry name" value="Ald_DH_CS_CYS"/>
</dbReference>
<dbReference type="CDD" id="cd07133">
    <property type="entry name" value="ALDH_CALDH_CalB"/>
    <property type="match status" value="1"/>
</dbReference>
<dbReference type="PANTHER" id="PTHR43570">
    <property type="entry name" value="ALDEHYDE DEHYDROGENASE"/>
    <property type="match status" value="1"/>
</dbReference>
<evidence type="ECO:0000256" key="4">
    <source>
        <dbReference type="PIRNR" id="PIRNR036492"/>
    </source>
</evidence>
<comment type="similarity">
    <text evidence="1 4">Belongs to the aldehyde dehydrogenase family.</text>
</comment>
<dbReference type="Gene3D" id="3.40.309.10">
    <property type="entry name" value="Aldehyde Dehydrogenase, Chain A, domain 2"/>
    <property type="match status" value="1"/>
</dbReference>
<protein>
    <recommendedName>
        <fullName evidence="4">Aldehyde dehydrogenase</fullName>
    </recommendedName>
</protein>
<dbReference type="RefSeq" id="WP_168448540.1">
    <property type="nucleotide sequence ID" value="NZ_JAAWWK010000001.1"/>
</dbReference>
<dbReference type="Gene3D" id="3.40.605.10">
    <property type="entry name" value="Aldehyde Dehydrogenase, Chain A, domain 1"/>
    <property type="match status" value="1"/>
</dbReference>
<feature type="domain" description="Aldehyde dehydrogenase" evidence="5">
    <location>
        <begin position="19"/>
        <end position="434"/>
    </location>
</feature>